<dbReference type="InterPro" id="IPR051395">
    <property type="entry name" value="Cytochrome_c_Peroxidase/MauG"/>
</dbReference>
<evidence type="ECO:0000256" key="1">
    <source>
        <dbReference type="ARBA" id="ARBA00004196"/>
    </source>
</evidence>
<evidence type="ECO:0000256" key="2">
    <source>
        <dbReference type="ARBA" id="ARBA00022617"/>
    </source>
</evidence>
<dbReference type="InterPro" id="IPR009056">
    <property type="entry name" value="Cyt_c-like_dom"/>
</dbReference>
<dbReference type="SUPFAM" id="SSF46626">
    <property type="entry name" value="Cytochrome c"/>
    <property type="match status" value="2"/>
</dbReference>
<evidence type="ECO:0000256" key="4">
    <source>
        <dbReference type="ARBA" id="ARBA00023002"/>
    </source>
</evidence>
<protein>
    <submittedName>
        <fullName evidence="8">Methylamine utilization protein mauG</fullName>
    </submittedName>
</protein>
<dbReference type="GO" id="GO:0030313">
    <property type="term" value="C:cell envelope"/>
    <property type="evidence" value="ECO:0007669"/>
    <property type="project" value="UniProtKB-SubCell"/>
</dbReference>
<accession>A0A3B1DFH4</accession>
<keyword evidence="4" id="KW-0560">Oxidoreductase</keyword>
<feature type="transmembrane region" description="Helical" evidence="6">
    <location>
        <begin position="12"/>
        <end position="33"/>
    </location>
</feature>
<proteinExistence type="predicted"/>
<dbReference type="PANTHER" id="PTHR30600">
    <property type="entry name" value="CYTOCHROME C PEROXIDASE-RELATED"/>
    <property type="match status" value="1"/>
</dbReference>
<keyword evidence="6" id="KW-1133">Transmembrane helix</keyword>
<dbReference type="GO" id="GO:0004130">
    <property type="term" value="F:cytochrome-c peroxidase activity"/>
    <property type="evidence" value="ECO:0007669"/>
    <property type="project" value="TreeGrafter"/>
</dbReference>
<evidence type="ECO:0000256" key="6">
    <source>
        <dbReference type="SAM" id="Phobius"/>
    </source>
</evidence>
<evidence type="ECO:0000313" key="8">
    <source>
        <dbReference type="EMBL" id="VAX27397.1"/>
    </source>
</evidence>
<keyword evidence="6" id="KW-0472">Membrane</keyword>
<dbReference type="AlphaFoldDB" id="A0A3B1DFH4"/>
<gene>
    <name evidence="8" type="ORF">MNBD_NITROSPIRAE01-1613</name>
</gene>
<evidence type="ECO:0000259" key="7">
    <source>
        <dbReference type="PROSITE" id="PS51007"/>
    </source>
</evidence>
<keyword evidence="6" id="KW-0812">Transmembrane</keyword>
<keyword evidence="5" id="KW-0408">Iron</keyword>
<dbReference type="Pfam" id="PF03150">
    <property type="entry name" value="CCP_MauG"/>
    <property type="match status" value="1"/>
</dbReference>
<keyword evidence="3" id="KW-0479">Metal-binding</keyword>
<keyword evidence="2" id="KW-0349">Heme</keyword>
<feature type="domain" description="Cytochrome c" evidence="7">
    <location>
        <begin position="277"/>
        <end position="441"/>
    </location>
</feature>
<dbReference type="GO" id="GO:0046872">
    <property type="term" value="F:metal ion binding"/>
    <property type="evidence" value="ECO:0007669"/>
    <property type="project" value="UniProtKB-KW"/>
</dbReference>
<dbReference type="InterPro" id="IPR004852">
    <property type="entry name" value="Di-haem_cyt_c_peroxidsae"/>
</dbReference>
<dbReference type="Gene3D" id="1.10.760.10">
    <property type="entry name" value="Cytochrome c-like domain"/>
    <property type="match status" value="2"/>
</dbReference>
<dbReference type="EMBL" id="UOGF01000027">
    <property type="protein sequence ID" value="VAX27397.1"/>
    <property type="molecule type" value="Genomic_DNA"/>
</dbReference>
<evidence type="ECO:0000256" key="3">
    <source>
        <dbReference type="ARBA" id="ARBA00022723"/>
    </source>
</evidence>
<dbReference type="InterPro" id="IPR036909">
    <property type="entry name" value="Cyt_c-like_dom_sf"/>
</dbReference>
<organism evidence="8">
    <name type="scientific">hydrothermal vent metagenome</name>
    <dbReference type="NCBI Taxonomy" id="652676"/>
    <lineage>
        <taxon>unclassified sequences</taxon>
        <taxon>metagenomes</taxon>
        <taxon>ecological metagenomes</taxon>
    </lineage>
</organism>
<dbReference type="GO" id="GO:0009055">
    <property type="term" value="F:electron transfer activity"/>
    <property type="evidence" value="ECO:0007669"/>
    <property type="project" value="InterPro"/>
</dbReference>
<comment type="subcellular location">
    <subcellularLocation>
        <location evidence="1">Cell envelope</location>
    </subcellularLocation>
</comment>
<evidence type="ECO:0000256" key="5">
    <source>
        <dbReference type="ARBA" id="ARBA00023004"/>
    </source>
</evidence>
<dbReference type="PROSITE" id="PS51007">
    <property type="entry name" value="CYTC"/>
    <property type="match status" value="1"/>
</dbReference>
<dbReference type="GO" id="GO:0020037">
    <property type="term" value="F:heme binding"/>
    <property type="evidence" value="ECO:0007669"/>
    <property type="project" value="InterPro"/>
</dbReference>
<name>A0A3B1DFH4_9ZZZZ</name>
<sequence length="464" mass="50258">MDTNQERTLNDVAQRFPIFIYSILFIFLGSFFLSPAHADPHNVDITPVKPDDFVDFGHPDTDKVALGKFLFFDKILSGNKNISCATCHHALTDTGDGLSLPIGEGGRGLGVIRDTGTGADRVHERVPRNAPPVFALGARSITDLFHDGRVAIDENQESGFLSPAGDDLPLGLENVLAAQAMFPVTSGTEMAGQAGENPIADVAAAGALTEVWEQLADRLRAIPEYADLFQAAFGISASEITYAHAANAIAAFEISAWRATNSPFDQVLHGDRSAMSRKAIKGMRLFYGKAKCGTCHSGPFQTDMNYHAIAMPQIGPGKGDGFDGHEDFGRERVTGEIEDRYRFRTPPLRNVALTGPWGHDGAFNTLEGVVRHHLNPIKSIMNYECPGSATLPSRPDLDALDCIVQNDIERVRAIGDANTLRPQRLKEKEIKALLAFLHALTDPGSLDLRADVPTHLPSGLSLVE</sequence>
<reference evidence="8" key="1">
    <citation type="submission" date="2018-06" db="EMBL/GenBank/DDBJ databases">
        <authorList>
            <person name="Zhirakovskaya E."/>
        </authorList>
    </citation>
    <scope>NUCLEOTIDE SEQUENCE</scope>
</reference>